<keyword evidence="7" id="KW-1133">Transmembrane helix</keyword>
<dbReference type="Gene3D" id="1.10.510.10">
    <property type="entry name" value="Transferase(Phosphotransferase) domain 1"/>
    <property type="match status" value="1"/>
</dbReference>
<evidence type="ECO:0000256" key="1">
    <source>
        <dbReference type="ARBA" id="ARBA00022679"/>
    </source>
</evidence>
<evidence type="ECO:0000256" key="6">
    <source>
        <dbReference type="SAM" id="MobiDB-lite"/>
    </source>
</evidence>
<dbReference type="Proteomes" id="UP000319143">
    <property type="component" value="Unassembled WGS sequence"/>
</dbReference>
<dbReference type="PROSITE" id="PS00108">
    <property type="entry name" value="PROTEIN_KINASE_ST"/>
    <property type="match status" value="1"/>
</dbReference>
<keyword evidence="10" id="KW-1185">Reference proteome</keyword>
<comment type="caution">
    <text evidence="9">The sequence shown here is derived from an EMBL/GenBank/DDBJ whole genome shotgun (WGS) entry which is preliminary data.</text>
</comment>
<dbReference type="PROSITE" id="PS50011">
    <property type="entry name" value="PROTEIN_KINASE_DOM"/>
    <property type="match status" value="1"/>
</dbReference>
<dbReference type="PANTHER" id="PTHR43289:SF34">
    <property type="entry name" value="SERINE_THREONINE-PROTEIN KINASE YBDM-RELATED"/>
    <property type="match status" value="1"/>
</dbReference>
<gene>
    <name evidence="9" type="primary">pknB_37</name>
    <name evidence="9" type="ORF">Poly41_65700</name>
</gene>
<feature type="transmembrane region" description="Helical" evidence="7">
    <location>
        <begin position="473"/>
        <end position="495"/>
    </location>
</feature>
<dbReference type="PROSITE" id="PS00107">
    <property type="entry name" value="PROTEIN_KINASE_ATP"/>
    <property type="match status" value="1"/>
</dbReference>
<feature type="compositionally biased region" description="Polar residues" evidence="6">
    <location>
        <begin position="396"/>
        <end position="425"/>
    </location>
</feature>
<dbReference type="InterPro" id="IPR011009">
    <property type="entry name" value="Kinase-like_dom_sf"/>
</dbReference>
<keyword evidence="2 5" id="KW-0547">Nucleotide-binding</keyword>
<keyword evidence="4 5" id="KW-0067">ATP-binding</keyword>
<name>A0A5C6D6K6_9BACT</name>
<dbReference type="PANTHER" id="PTHR43289">
    <property type="entry name" value="MITOGEN-ACTIVATED PROTEIN KINASE KINASE KINASE 20-RELATED"/>
    <property type="match status" value="1"/>
</dbReference>
<proteinExistence type="predicted"/>
<accession>A0A5C6D6K6</accession>
<keyword evidence="7" id="KW-0472">Membrane</keyword>
<dbReference type="EMBL" id="SJPV01000020">
    <property type="protein sequence ID" value="TWU30876.1"/>
    <property type="molecule type" value="Genomic_DNA"/>
</dbReference>
<evidence type="ECO:0000313" key="9">
    <source>
        <dbReference type="EMBL" id="TWU30876.1"/>
    </source>
</evidence>
<evidence type="ECO:0000256" key="4">
    <source>
        <dbReference type="ARBA" id="ARBA00022840"/>
    </source>
</evidence>
<dbReference type="AlphaFoldDB" id="A0A5C6D6K6"/>
<dbReference type="InterPro" id="IPR017441">
    <property type="entry name" value="Protein_kinase_ATP_BS"/>
</dbReference>
<dbReference type="Pfam" id="PF00069">
    <property type="entry name" value="Pkinase"/>
    <property type="match status" value="1"/>
</dbReference>
<dbReference type="GO" id="GO:0005524">
    <property type="term" value="F:ATP binding"/>
    <property type="evidence" value="ECO:0007669"/>
    <property type="project" value="UniProtKB-UniRule"/>
</dbReference>
<dbReference type="Gene3D" id="3.30.200.20">
    <property type="entry name" value="Phosphorylase Kinase, domain 1"/>
    <property type="match status" value="1"/>
</dbReference>
<organism evidence="9 10">
    <name type="scientific">Novipirellula artificiosorum</name>
    <dbReference type="NCBI Taxonomy" id="2528016"/>
    <lineage>
        <taxon>Bacteria</taxon>
        <taxon>Pseudomonadati</taxon>
        <taxon>Planctomycetota</taxon>
        <taxon>Planctomycetia</taxon>
        <taxon>Pirellulales</taxon>
        <taxon>Pirellulaceae</taxon>
        <taxon>Novipirellula</taxon>
    </lineage>
</organism>
<feature type="region of interest" description="Disordered" evidence="6">
    <location>
        <begin position="396"/>
        <end position="466"/>
    </location>
</feature>
<dbReference type="InterPro" id="IPR041916">
    <property type="entry name" value="Anti_sigma_zinc_sf"/>
</dbReference>
<feature type="binding site" evidence="5">
    <location>
        <position position="139"/>
    </location>
    <ligand>
        <name>ATP</name>
        <dbReference type="ChEBI" id="CHEBI:30616"/>
    </ligand>
</feature>
<evidence type="ECO:0000256" key="7">
    <source>
        <dbReference type="SAM" id="Phobius"/>
    </source>
</evidence>
<keyword evidence="1 9" id="KW-0808">Transferase</keyword>
<dbReference type="SMART" id="SM00220">
    <property type="entry name" value="S_TKc"/>
    <property type="match status" value="1"/>
</dbReference>
<evidence type="ECO:0000259" key="8">
    <source>
        <dbReference type="PROSITE" id="PS50011"/>
    </source>
</evidence>
<keyword evidence="7" id="KW-0812">Transmembrane</keyword>
<sequence length="694" mass="75682">MTQLNCPQRDQLTAFLQGQIAAGQASLIGEHLDVCDECRALIDTISDNSDTLVSALARPKPINEYANESAFARVESLIQAVGREPSLLKASQNASSVDENAEKMGQIGQYELLAKLGEGGMGAVYKALHTRLKKVVALKVLPENRLRDTRAVARFEREMEAVGRLEHVNIVRAMDANVYEGNHYLVIEYVDGVDLADLVRTIGPLPIADACELIRQAAIGLQHAHEHSLVHRDIKPSNIMLSSEGQVKILDLGLARLHNGQQDELTSKGQMMGTLDYMAPEQTGHSHDVDIRADIYSLGATLYKLLCGHAPYSHPRYDTAVKKLAALAIEPIPPIEELRSEVPDRLATAVHKMLAKEADERFATPIEVVDALTPLTEAADLNMLFARFATRSSSATEESNASWLTGQPTENYLSNPMTETQSNAADANAALSPPTTVETLSDRHDRASKLQPEPAPALAVSSSTSDRNRRPRVLVATAMMGFGAFLAAVMIIRLATDKGEITIQSFDPQVEVTVKRNGEVVDGFQIAQRPDGTSYYSGQYEIVIKDPQWKSDEISVKNGTFKLSRGDTVLVEIVRKEGVVSTPVADPANDDLDRKVAEAVLKQGFDGLILVLKSNGEERRPVPGDALPDPSEPFFISYLSVKLAINDSSDLLSDIGRLSHLNGLNFYNTGAPQASWQDLSPLSGLTQLEHFSRA</sequence>
<dbReference type="SUPFAM" id="SSF56112">
    <property type="entry name" value="Protein kinase-like (PK-like)"/>
    <property type="match status" value="1"/>
</dbReference>
<dbReference type="GO" id="GO:0004674">
    <property type="term" value="F:protein serine/threonine kinase activity"/>
    <property type="evidence" value="ECO:0007669"/>
    <property type="project" value="UniProtKB-EC"/>
</dbReference>
<dbReference type="EC" id="2.7.11.1" evidence="9"/>
<dbReference type="RefSeq" id="WP_146531252.1">
    <property type="nucleotide sequence ID" value="NZ_SJPV01000020.1"/>
</dbReference>
<dbReference type="OrthoDB" id="6111975at2"/>
<dbReference type="InterPro" id="IPR008271">
    <property type="entry name" value="Ser/Thr_kinase_AS"/>
</dbReference>
<feature type="domain" description="Protein kinase" evidence="8">
    <location>
        <begin position="110"/>
        <end position="376"/>
    </location>
</feature>
<reference evidence="9 10" key="1">
    <citation type="submission" date="2019-02" db="EMBL/GenBank/DDBJ databases">
        <title>Deep-cultivation of Planctomycetes and their phenomic and genomic characterization uncovers novel biology.</title>
        <authorList>
            <person name="Wiegand S."/>
            <person name="Jogler M."/>
            <person name="Boedeker C."/>
            <person name="Pinto D."/>
            <person name="Vollmers J."/>
            <person name="Rivas-Marin E."/>
            <person name="Kohn T."/>
            <person name="Peeters S.H."/>
            <person name="Heuer A."/>
            <person name="Rast P."/>
            <person name="Oberbeckmann S."/>
            <person name="Bunk B."/>
            <person name="Jeske O."/>
            <person name="Meyerdierks A."/>
            <person name="Storesund J.E."/>
            <person name="Kallscheuer N."/>
            <person name="Luecker S."/>
            <person name="Lage O.M."/>
            <person name="Pohl T."/>
            <person name="Merkel B.J."/>
            <person name="Hornburger P."/>
            <person name="Mueller R.-W."/>
            <person name="Bruemmer F."/>
            <person name="Labrenz M."/>
            <person name="Spormann A.M."/>
            <person name="Op Den Camp H."/>
            <person name="Overmann J."/>
            <person name="Amann R."/>
            <person name="Jetten M.S.M."/>
            <person name="Mascher T."/>
            <person name="Medema M.H."/>
            <person name="Devos D.P."/>
            <person name="Kaster A.-K."/>
            <person name="Ovreas L."/>
            <person name="Rohde M."/>
            <person name="Galperin M.Y."/>
            <person name="Jogler C."/>
        </authorList>
    </citation>
    <scope>NUCLEOTIDE SEQUENCE [LARGE SCALE GENOMIC DNA]</scope>
    <source>
        <strain evidence="9 10">Poly41</strain>
    </source>
</reference>
<evidence type="ECO:0000256" key="2">
    <source>
        <dbReference type="ARBA" id="ARBA00022741"/>
    </source>
</evidence>
<keyword evidence="3 9" id="KW-0418">Kinase</keyword>
<protein>
    <submittedName>
        <fullName evidence="9">Serine/threonine-protein kinase PknB</fullName>
        <ecNumber evidence="9">2.7.11.1</ecNumber>
    </submittedName>
</protein>
<dbReference type="InterPro" id="IPR000719">
    <property type="entry name" value="Prot_kinase_dom"/>
</dbReference>
<dbReference type="CDD" id="cd14014">
    <property type="entry name" value="STKc_PknB_like"/>
    <property type="match status" value="1"/>
</dbReference>
<evidence type="ECO:0000256" key="3">
    <source>
        <dbReference type="ARBA" id="ARBA00022777"/>
    </source>
</evidence>
<dbReference type="Gene3D" id="1.10.10.1320">
    <property type="entry name" value="Anti-sigma factor, zinc-finger domain"/>
    <property type="match status" value="1"/>
</dbReference>
<evidence type="ECO:0000313" key="10">
    <source>
        <dbReference type="Proteomes" id="UP000319143"/>
    </source>
</evidence>
<evidence type="ECO:0000256" key="5">
    <source>
        <dbReference type="PROSITE-ProRule" id="PRU10141"/>
    </source>
</evidence>